<dbReference type="SUPFAM" id="SSF48150">
    <property type="entry name" value="DNA-glycosylase"/>
    <property type="match status" value="1"/>
</dbReference>
<dbReference type="GO" id="GO:0008725">
    <property type="term" value="F:DNA-3-methyladenine glycosylase activity"/>
    <property type="evidence" value="ECO:0007669"/>
    <property type="project" value="UniProtKB-EC"/>
</dbReference>
<name>A0ABU2RA98_9ACTN</name>
<dbReference type="EMBL" id="JAVRET010000152">
    <property type="protein sequence ID" value="MDT0413560.1"/>
    <property type="molecule type" value="Genomic_DNA"/>
</dbReference>
<keyword evidence="2" id="KW-1185">Reference proteome</keyword>
<dbReference type="Pfam" id="PF03352">
    <property type="entry name" value="Adenine_glyco"/>
    <property type="match status" value="1"/>
</dbReference>
<sequence>MRAARGAGVSAVRRCAWAEGTSGSMTEYHDREWGRPSHDDGYLFEMLVLEGAQAGLSWSTVLGKRENYRRLLDGFDVKAVAEYGPGKLEALLGDAGIVRHRLKVASLPRNARAFLAVAEEFGSFDAYLWSWVDGRPVVRHRARGARPPARTDLSDRLAKDLKKRGFSFVGTTITYAFLQATGVVDDHAGDCFVVGELSGG</sequence>
<dbReference type="InterPro" id="IPR011257">
    <property type="entry name" value="DNA_glycosylase"/>
</dbReference>
<keyword evidence="1" id="KW-0378">Hydrolase</keyword>
<dbReference type="EC" id="3.2.2.20" evidence="1"/>
<dbReference type="PANTHER" id="PTHR30037:SF4">
    <property type="entry name" value="DNA-3-METHYLADENINE GLYCOSYLASE I"/>
    <property type="match status" value="1"/>
</dbReference>
<protein>
    <submittedName>
        <fullName evidence="1">DNA-3-methyladenine glycosylase I</fullName>
        <ecNumber evidence="1">3.2.2.20</ecNumber>
    </submittedName>
</protein>
<dbReference type="PANTHER" id="PTHR30037">
    <property type="entry name" value="DNA-3-METHYLADENINE GLYCOSYLASE 1"/>
    <property type="match status" value="1"/>
</dbReference>
<reference evidence="2" key="1">
    <citation type="submission" date="2023-07" db="EMBL/GenBank/DDBJ databases">
        <title>30 novel species of actinomycetes from the DSMZ collection.</title>
        <authorList>
            <person name="Nouioui I."/>
        </authorList>
    </citation>
    <scope>NUCLEOTIDE SEQUENCE [LARGE SCALE GENOMIC DNA]</scope>
    <source>
        <strain evidence="2">DSM 41979</strain>
    </source>
</reference>
<proteinExistence type="predicted"/>
<comment type="caution">
    <text evidence="1">The sequence shown here is derived from an EMBL/GenBank/DDBJ whole genome shotgun (WGS) entry which is preliminary data.</text>
</comment>
<evidence type="ECO:0000313" key="2">
    <source>
        <dbReference type="Proteomes" id="UP001183610"/>
    </source>
</evidence>
<accession>A0ABU2RA98</accession>
<gene>
    <name evidence="1" type="ORF">RM698_31585</name>
</gene>
<organism evidence="1 2">
    <name type="scientific">Streptomyces evansiae</name>
    <dbReference type="NCBI Taxonomy" id="3075535"/>
    <lineage>
        <taxon>Bacteria</taxon>
        <taxon>Bacillati</taxon>
        <taxon>Actinomycetota</taxon>
        <taxon>Actinomycetes</taxon>
        <taxon>Kitasatosporales</taxon>
        <taxon>Streptomycetaceae</taxon>
        <taxon>Streptomyces</taxon>
    </lineage>
</organism>
<dbReference type="InterPro" id="IPR005019">
    <property type="entry name" value="Adenine_glyco"/>
</dbReference>
<dbReference type="Gene3D" id="1.10.340.30">
    <property type="entry name" value="Hypothetical protein, domain 2"/>
    <property type="match status" value="1"/>
</dbReference>
<dbReference type="Proteomes" id="UP001183610">
    <property type="component" value="Unassembled WGS sequence"/>
</dbReference>
<dbReference type="InterPro" id="IPR052891">
    <property type="entry name" value="DNA-3mA_glycosylase"/>
</dbReference>
<keyword evidence="1" id="KW-0326">Glycosidase</keyword>
<dbReference type="RefSeq" id="WP_311607712.1">
    <property type="nucleotide sequence ID" value="NZ_JAVRET010000152.1"/>
</dbReference>
<evidence type="ECO:0000313" key="1">
    <source>
        <dbReference type="EMBL" id="MDT0413560.1"/>
    </source>
</evidence>